<dbReference type="AlphaFoldDB" id="A0A160MHP9"/>
<sequence>MFKWVKKVTSASESTAKSFNKTINRTIAAGFAAAALTFAGGVSASANDDKLVTVYYVYMGDEYIGTVSDKKVIEDMADKKISEAEGSHKGLKLGLATELSFIPEQVFESSSEVNELEAVNGLKDKMEVHAEAAALVIGGKEVAYVENDEQAKAALQKIKTSYVSEKDLKALEERKESAKTPLPQLKENETRLLDVRFTEDVSISETTVKPDQIISADEAVKLLQKGTLEEKKYEVKEGDALTNIASAHNLDMNQLVELNSGLKEDSLIKAGQELNVTVYKPYVKVIADKEVFKKEKIDYEQEVIEDSSMPKGETKVKQEGKEGVRAATYLISEENGQTVKKEVKEEKVLEDPVKQIVIKGTKVIPSRGEGSLAYPAVGGYISSKMGYRWGKMHKGIDIARPSDPTIKAADNGTVVSAGNDGGGYGNKIVIDHNNGFRTVYAHLDSISVSVGQTVSKGSKIGIMGSTGDSTGVHLHFEVYKNGKMQNPLKYINK</sequence>
<dbReference type="KEGG" id="bon:A361_27020"/>
<dbReference type="Gene3D" id="2.20.230.10">
    <property type="entry name" value="Resuscitation-promoting factor rpfb"/>
    <property type="match status" value="1"/>
</dbReference>
<dbReference type="InterPro" id="IPR036779">
    <property type="entry name" value="LysM_dom_sf"/>
</dbReference>
<dbReference type="eggNOG" id="COG0739">
    <property type="taxonomic scope" value="Bacteria"/>
</dbReference>
<dbReference type="Proteomes" id="UP000077856">
    <property type="component" value="Chromosome"/>
</dbReference>
<dbReference type="InterPro" id="IPR016047">
    <property type="entry name" value="M23ase_b-sheet_dom"/>
</dbReference>
<accession>A0A160MHP9</accession>
<dbReference type="Pfam" id="PF01551">
    <property type="entry name" value="Peptidase_M23"/>
    <property type="match status" value="1"/>
</dbReference>
<dbReference type="SMART" id="SM00257">
    <property type="entry name" value="LysM"/>
    <property type="match status" value="1"/>
</dbReference>
<dbReference type="SMART" id="SM01208">
    <property type="entry name" value="G5"/>
    <property type="match status" value="1"/>
</dbReference>
<dbReference type="EMBL" id="CP015506">
    <property type="protein sequence ID" value="AND42644.1"/>
    <property type="molecule type" value="Genomic_DNA"/>
</dbReference>
<proteinExistence type="predicted"/>
<dbReference type="Pfam" id="PF01476">
    <property type="entry name" value="LysM"/>
    <property type="match status" value="1"/>
</dbReference>
<feature type="domain" description="G5" evidence="2">
    <location>
        <begin position="283"/>
        <end position="363"/>
    </location>
</feature>
<dbReference type="GO" id="GO:0004222">
    <property type="term" value="F:metalloendopeptidase activity"/>
    <property type="evidence" value="ECO:0007669"/>
    <property type="project" value="TreeGrafter"/>
</dbReference>
<evidence type="ECO:0000313" key="5">
    <source>
        <dbReference type="Proteomes" id="UP000077856"/>
    </source>
</evidence>
<dbReference type="Gene3D" id="3.10.350.10">
    <property type="entry name" value="LysM domain"/>
    <property type="match status" value="1"/>
</dbReference>
<dbReference type="InterPro" id="IPR018392">
    <property type="entry name" value="LysM"/>
</dbReference>
<evidence type="ECO:0000256" key="1">
    <source>
        <dbReference type="ARBA" id="ARBA00022729"/>
    </source>
</evidence>
<dbReference type="STRING" id="1196031.A361_27020"/>
<dbReference type="RefSeq" id="WP_019382838.1">
    <property type="nucleotide sequence ID" value="NZ_CP015506.1"/>
</dbReference>
<feature type="domain" description="LysM" evidence="3">
    <location>
        <begin position="231"/>
        <end position="276"/>
    </location>
</feature>
<dbReference type="InterPro" id="IPR011055">
    <property type="entry name" value="Dup_hybrid_motif"/>
</dbReference>
<dbReference type="InterPro" id="IPR011098">
    <property type="entry name" value="G5_dom"/>
</dbReference>
<protein>
    <submittedName>
        <fullName evidence="4">Peptidase M23</fullName>
    </submittedName>
</protein>
<dbReference type="PROSITE" id="PS51109">
    <property type="entry name" value="G5"/>
    <property type="match status" value="1"/>
</dbReference>
<dbReference type="CDD" id="cd12797">
    <property type="entry name" value="M23_peptidase"/>
    <property type="match status" value="1"/>
</dbReference>
<dbReference type="PANTHER" id="PTHR21666:SF270">
    <property type="entry name" value="MUREIN HYDROLASE ACTIVATOR ENVC"/>
    <property type="match status" value="1"/>
</dbReference>
<dbReference type="Gene3D" id="2.70.70.10">
    <property type="entry name" value="Glucose Permease (Domain IIA)"/>
    <property type="match status" value="1"/>
</dbReference>
<dbReference type="PROSITE" id="PS51782">
    <property type="entry name" value="LYSM"/>
    <property type="match status" value="1"/>
</dbReference>
<evidence type="ECO:0000313" key="4">
    <source>
        <dbReference type="EMBL" id="AND42644.1"/>
    </source>
</evidence>
<dbReference type="Pfam" id="PF07501">
    <property type="entry name" value="G5"/>
    <property type="match status" value="1"/>
</dbReference>
<dbReference type="InterPro" id="IPR050570">
    <property type="entry name" value="Cell_wall_metabolism_enzyme"/>
</dbReference>
<dbReference type="SUPFAM" id="SSF51261">
    <property type="entry name" value="Duplicated hybrid motif"/>
    <property type="match status" value="1"/>
</dbReference>
<reference evidence="4 5" key="1">
    <citation type="submission" date="2016-04" db="EMBL/GenBank/DDBJ databases">
        <title>Complete genome sequence of Bacillus oceanisediminis strain 2691.</title>
        <authorList>
            <person name="Jeong H."/>
            <person name="Kim H.J."/>
            <person name="Lee D.-W."/>
        </authorList>
    </citation>
    <scope>NUCLEOTIDE SEQUENCE [LARGE SCALE GENOMIC DNA]</scope>
    <source>
        <strain evidence="4 5">2691</strain>
    </source>
</reference>
<gene>
    <name evidence="4" type="ORF">A361_27020</name>
</gene>
<evidence type="ECO:0000259" key="2">
    <source>
        <dbReference type="PROSITE" id="PS51109"/>
    </source>
</evidence>
<dbReference type="CDD" id="cd00118">
    <property type="entry name" value="LysM"/>
    <property type="match status" value="1"/>
</dbReference>
<dbReference type="SUPFAM" id="SSF54106">
    <property type="entry name" value="LysM domain"/>
    <property type="match status" value="1"/>
</dbReference>
<evidence type="ECO:0000259" key="3">
    <source>
        <dbReference type="PROSITE" id="PS51782"/>
    </source>
</evidence>
<dbReference type="PANTHER" id="PTHR21666">
    <property type="entry name" value="PEPTIDASE-RELATED"/>
    <property type="match status" value="1"/>
</dbReference>
<name>A0A160MHP9_9BACI</name>
<keyword evidence="1" id="KW-0732">Signal</keyword>
<organism evidence="4 5">
    <name type="scientific">Cytobacillus oceanisediminis 2691</name>
    <dbReference type="NCBI Taxonomy" id="1196031"/>
    <lineage>
        <taxon>Bacteria</taxon>
        <taxon>Bacillati</taxon>
        <taxon>Bacillota</taxon>
        <taxon>Bacilli</taxon>
        <taxon>Bacillales</taxon>
        <taxon>Bacillaceae</taxon>
        <taxon>Cytobacillus</taxon>
    </lineage>
</organism>